<name>A0A401WW56_ACEPA</name>
<dbReference type="GO" id="GO:0016151">
    <property type="term" value="F:nickel cation binding"/>
    <property type="evidence" value="ECO:0007669"/>
    <property type="project" value="UniProtKB-UniRule"/>
</dbReference>
<dbReference type="InterPro" id="IPR002669">
    <property type="entry name" value="UreD"/>
</dbReference>
<accession>A0A401WW56</accession>
<dbReference type="AlphaFoldDB" id="A0A401WW56"/>
<proteinExistence type="inferred from homology"/>
<dbReference type="EMBL" id="BDES01000062">
    <property type="protein sequence ID" value="GCD53543.1"/>
    <property type="molecule type" value="Genomic_DNA"/>
</dbReference>
<evidence type="ECO:0000313" key="4">
    <source>
        <dbReference type="EMBL" id="GCD53543.1"/>
    </source>
</evidence>
<dbReference type="PANTHER" id="PTHR33643">
    <property type="entry name" value="UREASE ACCESSORY PROTEIN D"/>
    <property type="match status" value="1"/>
</dbReference>
<protein>
    <recommendedName>
        <fullName evidence="3">Urease accessory protein UreD</fullName>
    </recommendedName>
</protein>
<keyword evidence="3" id="KW-0963">Cytoplasm</keyword>
<dbReference type="Pfam" id="PF01774">
    <property type="entry name" value="UreD"/>
    <property type="match status" value="1"/>
</dbReference>
<gene>
    <name evidence="3 4" type="primary">ureD</name>
    <name evidence="4" type="ORF">NBRC3188_2240</name>
</gene>
<organism evidence="4 5">
    <name type="scientific">Acetobacter pasteurianus NBRC 3188</name>
    <dbReference type="NCBI Taxonomy" id="1226663"/>
    <lineage>
        <taxon>Bacteria</taxon>
        <taxon>Pseudomonadati</taxon>
        <taxon>Pseudomonadota</taxon>
        <taxon>Alphaproteobacteria</taxon>
        <taxon>Acetobacterales</taxon>
        <taxon>Acetobacteraceae</taxon>
        <taxon>Acetobacter</taxon>
    </lineage>
</organism>
<comment type="subcellular location">
    <subcellularLocation>
        <location evidence="3">Cytoplasm</location>
    </subcellularLocation>
</comment>
<evidence type="ECO:0000256" key="1">
    <source>
        <dbReference type="ARBA" id="ARBA00007177"/>
    </source>
</evidence>
<comment type="function">
    <text evidence="3">Required for maturation of urease via the functional incorporation of the urease nickel metallocenter.</text>
</comment>
<dbReference type="HAMAP" id="MF_01384">
    <property type="entry name" value="UreD"/>
    <property type="match status" value="1"/>
</dbReference>
<sequence>MVLTGIGYNLVPLLQRAYGRFGLKVRNDRSQTRCHGLEQKGCCRLLFPRVAGEQMEAVTVNISGGIAAGDRIEGDLQCAPHTNLLVTSQAAERIYRARPDDEPAHVNVSCHIADGACLEWLPHGTIFFDGSRLQRKMTVEMADNARFLFLESRFFGRVASGECVEQLSIRDTLSIRRAGRRILVDTLKLESDSVNLLLQNPAVAAGHHAVTTLVLVSADASSRLEPLRHVLAEGECKGFAASAWNGMLIVRGIAQDNWQLEVILQRILPILRDGQPMPTTWRS</sequence>
<keyword evidence="3" id="KW-0996">Nickel insertion</keyword>
<dbReference type="GO" id="GO:0005737">
    <property type="term" value="C:cytoplasm"/>
    <property type="evidence" value="ECO:0007669"/>
    <property type="project" value="UniProtKB-SubCell"/>
</dbReference>
<keyword evidence="2 3" id="KW-0143">Chaperone</keyword>
<comment type="subunit">
    <text evidence="3">UreD, UreF and UreG form a complex that acts as a GTP-hydrolysis-dependent molecular chaperone, activating the urease apoprotein by helping to assemble the nickel containing metallocenter of UreC. The UreE protein probably delivers the nickel.</text>
</comment>
<dbReference type="Proteomes" id="UP000287300">
    <property type="component" value="Unassembled WGS sequence"/>
</dbReference>
<evidence type="ECO:0000256" key="3">
    <source>
        <dbReference type="HAMAP-Rule" id="MF_01384"/>
    </source>
</evidence>
<dbReference type="PANTHER" id="PTHR33643:SF1">
    <property type="entry name" value="UREASE ACCESSORY PROTEIN D"/>
    <property type="match status" value="1"/>
</dbReference>
<comment type="similarity">
    <text evidence="1 3">Belongs to the UreD family.</text>
</comment>
<evidence type="ECO:0000313" key="5">
    <source>
        <dbReference type="Proteomes" id="UP000287300"/>
    </source>
</evidence>
<reference evidence="4 5" key="1">
    <citation type="submission" date="2016-06" db="EMBL/GenBank/DDBJ databases">
        <title>Acetobacter pasteurianus NBRC 3188 whole genome sequencing project.</title>
        <authorList>
            <person name="Matsutani M."/>
            <person name="Shiwa Y."/>
            <person name="Okamoto-Kainuma A."/>
            <person name="Ishikawa M."/>
            <person name="Koizumi Y."/>
            <person name="Yoshikawa H."/>
            <person name="Yakushi T."/>
            <person name="Matsushita K."/>
        </authorList>
    </citation>
    <scope>NUCLEOTIDE SEQUENCE [LARGE SCALE GENOMIC DNA]</scope>
    <source>
        <strain evidence="4 5">NBRC 3188</strain>
    </source>
</reference>
<comment type="caution">
    <text evidence="4">The sequence shown here is derived from an EMBL/GenBank/DDBJ whole genome shotgun (WGS) entry which is preliminary data.</text>
</comment>
<evidence type="ECO:0000256" key="2">
    <source>
        <dbReference type="ARBA" id="ARBA00023186"/>
    </source>
</evidence>